<evidence type="ECO:0000256" key="1">
    <source>
        <dbReference type="ARBA" id="ARBA00004123"/>
    </source>
</evidence>
<keyword evidence="16" id="KW-1185">Reference proteome</keyword>
<keyword evidence="3" id="KW-1017">Isopeptide bond</keyword>
<comment type="subcellular location">
    <subcellularLocation>
        <location evidence="1">Nucleus</location>
    </subcellularLocation>
</comment>
<feature type="compositionally biased region" description="Polar residues" evidence="13">
    <location>
        <begin position="954"/>
        <end position="973"/>
    </location>
</feature>
<dbReference type="CDD" id="cd20538">
    <property type="entry name" value="CYCLIN_CCNT_rpt1"/>
    <property type="match status" value="1"/>
</dbReference>
<dbReference type="PANTHER" id="PTHR10026">
    <property type="entry name" value="CYCLIN"/>
    <property type="match status" value="1"/>
</dbReference>
<keyword evidence="4" id="KW-0597">Phosphoprotein</keyword>
<dbReference type="InterPro" id="IPR036915">
    <property type="entry name" value="Cyclin-like_sf"/>
</dbReference>
<evidence type="ECO:0000256" key="3">
    <source>
        <dbReference type="ARBA" id="ARBA00022499"/>
    </source>
</evidence>
<evidence type="ECO:0000256" key="8">
    <source>
        <dbReference type="ARBA" id="ARBA00023127"/>
    </source>
</evidence>
<reference evidence="15 16" key="1">
    <citation type="journal article" date="2017" name="Gigascience">
        <title>Genome sequence of the small brown planthopper, Laodelphax striatellus.</title>
        <authorList>
            <person name="Zhu J."/>
            <person name="Jiang F."/>
            <person name="Wang X."/>
            <person name="Yang P."/>
            <person name="Bao Y."/>
            <person name="Zhao W."/>
            <person name="Wang W."/>
            <person name="Lu H."/>
            <person name="Wang Q."/>
            <person name="Cui N."/>
            <person name="Li J."/>
            <person name="Chen X."/>
            <person name="Luo L."/>
            <person name="Yu J."/>
            <person name="Kang L."/>
            <person name="Cui F."/>
        </authorList>
    </citation>
    <scope>NUCLEOTIDE SEQUENCE [LARGE SCALE GENOMIC DNA]</scope>
    <source>
        <strain evidence="15">Lst14</strain>
    </source>
</reference>
<feature type="compositionally biased region" description="Basic residues" evidence="13">
    <location>
        <begin position="456"/>
        <end position="477"/>
    </location>
</feature>
<evidence type="ECO:0000256" key="5">
    <source>
        <dbReference type="ARBA" id="ARBA00022618"/>
    </source>
</evidence>
<dbReference type="SUPFAM" id="SSF47954">
    <property type="entry name" value="Cyclin-like"/>
    <property type="match status" value="2"/>
</dbReference>
<name>A0A482XS15_LAOST</name>
<evidence type="ECO:0000256" key="9">
    <source>
        <dbReference type="ARBA" id="ARBA00023163"/>
    </source>
</evidence>
<feature type="compositionally biased region" description="Basic residues" evidence="13">
    <location>
        <begin position="360"/>
        <end position="374"/>
    </location>
</feature>
<evidence type="ECO:0000256" key="2">
    <source>
        <dbReference type="ARBA" id="ARBA00008638"/>
    </source>
</evidence>
<comment type="similarity">
    <text evidence="2">Belongs to the cyclin family. Cyclin C subfamily.</text>
</comment>
<dbReference type="EMBL" id="QKKF02000897">
    <property type="protein sequence ID" value="RZF48793.1"/>
    <property type="molecule type" value="Genomic_DNA"/>
</dbReference>
<comment type="caution">
    <text evidence="15">The sequence shown here is derived from an EMBL/GenBank/DDBJ whole genome shotgun (WGS) entry which is preliminary data.</text>
</comment>
<dbReference type="FunFam" id="1.10.472.10:FF:000009">
    <property type="entry name" value="cyclin-T2 isoform X1"/>
    <property type="match status" value="1"/>
</dbReference>
<keyword evidence="8 12" id="KW-0195">Cyclin</keyword>
<dbReference type="GO" id="GO:0006357">
    <property type="term" value="P:regulation of transcription by RNA polymerase II"/>
    <property type="evidence" value="ECO:0007669"/>
    <property type="project" value="InterPro"/>
</dbReference>
<evidence type="ECO:0000313" key="15">
    <source>
        <dbReference type="EMBL" id="RZF48793.1"/>
    </source>
</evidence>
<feature type="compositionally biased region" description="Low complexity" evidence="13">
    <location>
        <begin position="327"/>
        <end position="344"/>
    </location>
</feature>
<dbReference type="Proteomes" id="UP000291343">
    <property type="component" value="Unassembled WGS sequence"/>
</dbReference>
<feature type="region of interest" description="Disordered" evidence="13">
    <location>
        <begin position="1003"/>
        <end position="1025"/>
    </location>
</feature>
<protein>
    <recommendedName>
        <fullName evidence="14">Cyclin-like domain-containing protein</fullName>
    </recommendedName>
</protein>
<feature type="compositionally biased region" description="Low complexity" evidence="13">
    <location>
        <begin position="776"/>
        <end position="786"/>
    </location>
</feature>
<feature type="region of interest" description="Disordered" evidence="13">
    <location>
        <begin position="565"/>
        <end position="595"/>
    </location>
</feature>
<feature type="compositionally biased region" description="Polar residues" evidence="13">
    <location>
        <begin position="290"/>
        <end position="318"/>
    </location>
</feature>
<feature type="region of interest" description="Disordered" evidence="13">
    <location>
        <begin position="907"/>
        <end position="984"/>
    </location>
</feature>
<dbReference type="GO" id="GO:0016538">
    <property type="term" value="F:cyclin-dependent protein serine/threonine kinase regulator activity"/>
    <property type="evidence" value="ECO:0007669"/>
    <property type="project" value="InterPro"/>
</dbReference>
<feature type="compositionally biased region" description="Low complexity" evidence="13">
    <location>
        <begin position="728"/>
        <end position="752"/>
    </location>
</feature>
<evidence type="ECO:0000256" key="6">
    <source>
        <dbReference type="ARBA" id="ARBA00022843"/>
    </source>
</evidence>
<evidence type="ECO:0000256" key="11">
    <source>
        <dbReference type="ARBA" id="ARBA00023306"/>
    </source>
</evidence>
<feature type="region of interest" description="Disordered" evidence="13">
    <location>
        <begin position="259"/>
        <end position="531"/>
    </location>
</feature>
<dbReference type="Gene3D" id="1.10.472.10">
    <property type="entry name" value="Cyclin-like"/>
    <property type="match status" value="2"/>
</dbReference>
<dbReference type="Pfam" id="PF00134">
    <property type="entry name" value="Cyclin_N"/>
    <property type="match status" value="1"/>
</dbReference>
<feature type="region of interest" description="Disordered" evidence="13">
    <location>
        <begin position="665"/>
        <end position="685"/>
    </location>
</feature>
<dbReference type="InterPro" id="IPR006671">
    <property type="entry name" value="Cyclin_N"/>
</dbReference>
<keyword evidence="6" id="KW-0832">Ubl conjugation</keyword>
<feature type="compositionally biased region" description="Gly residues" evidence="13">
    <location>
        <begin position="1015"/>
        <end position="1025"/>
    </location>
</feature>
<keyword evidence="9" id="KW-0804">Transcription</keyword>
<evidence type="ECO:0000256" key="4">
    <source>
        <dbReference type="ARBA" id="ARBA00022553"/>
    </source>
</evidence>
<dbReference type="InParanoid" id="A0A482XS15"/>
<evidence type="ECO:0000256" key="12">
    <source>
        <dbReference type="RuleBase" id="RU000383"/>
    </source>
</evidence>
<dbReference type="GO" id="GO:0051301">
    <property type="term" value="P:cell division"/>
    <property type="evidence" value="ECO:0007669"/>
    <property type="project" value="UniProtKB-KW"/>
</dbReference>
<gene>
    <name evidence="15" type="ORF">LSTR_LSTR003173</name>
</gene>
<evidence type="ECO:0000256" key="13">
    <source>
        <dbReference type="SAM" id="MobiDB-lite"/>
    </source>
</evidence>
<dbReference type="SMR" id="A0A482XS15"/>
<feature type="region of interest" description="Disordered" evidence="13">
    <location>
        <begin position="698"/>
        <end position="829"/>
    </location>
</feature>
<dbReference type="AlphaFoldDB" id="A0A482XS15"/>
<feature type="compositionally biased region" description="Polar residues" evidence="13">
    <location>
        <begin position="405"/>
        <end position="416"/>
    </location>
</feature>
<sequence>MSRPSSEDRWYFTREQLNNTPSIRLGYTPDKELSCRQQAANFIQDMGQRLQVTQLCINTAIVYMHRFYMFHSFTHFHRSSVSAAALFLAAKVEEQPRKLEYVIKVAHMCLHRDQHHHLDTKSEQYLELAQDLVVNENVLLQTLGFDVAIDHPHTHVVQCCRLVKASKDLAQTSYFMASNSLHLTTMCLQYKPTLVACFCIHLAIRWSNWEIPESNEGRPWFYYVDSTVTQEALERLTEEFLVIFDKCPSRLKRKIRAMNNQNQNSIPQHNYGAPSSQEIEKKHTQKLDAQAQQPSTSGFSQQMQRSMHGGSTSASSAPDTVDQAGKSSVPAAMHSSSSMMRHSSQNYKKPPPPAGSSLQHPHHSSSHQRAHHGHPPSGVAPPKKGIGRPPDNTFPPPIRIGDNYPPTNATTTSSSRPLKPDSSHHQSSHYKPGHSRHQPAGHPLPHDPALHPPPPNHHHGHHNRHHNPQSSHHHHHSSSSSSSSATHFSQYPPPAPPPTTTAGSSTYKQKPFEVPPRHSSNSSSVELSSSYSATPPIKQELLPAFEQNHKYDTVDTTLIKQEPHYNNRYDSSSSSSHAPPPQPTAIKQEPRFDNSCSTYNSMPPAVVVKQEPNIRPGQIEQSKVDFSALGTSIKQENNDHNHRMISAVGDAHDSRTLPAFKQTSQFPNDRSLFDSNSNNHHHHQSNDIEFKPNLMASAASHQHRKETPSDNSNVNLFGVNKSTHKPYSQQPTTTASTTVPNSSSSSSSSTNSNHKTVKAPSIFSPTPKQPSPTPIPVTTTTVQSSIFSPPKQTPIVSNSGKFKRKRTDSSNNDTEDTPVQAPKRQDTVAEPIVRIEDIFRLDSGHVKPESERSASKSSTDLLSSSLSHDKAVITTAPVTVIPSSTVTTAASLDAVDVGATIEITQVLHKKHKEGREHKKKKKHKEHKEHKDRDKSHKHKEKHKSKDKNRDREQASTSNSIGSIPAQSGSQSVDDSAGLKIKIPKEKVKLVQALPGFKFRISKEVLQGAHPPSKNGSGGGINDSAH</sequence>
<evidence type="ECO:0000256" key="10">
    <source>
        <dbReference type="ARBA" id="ARBA00023242"/>
    </source>
</evidence>
<dbReference type="OrthoDB" id="25002at2759"/>
<evidence type="ECO:0000256" key="7">
    <source>
        <dbReference type="ARBA" id="ARBA00023015"/>
    </source>
</evidence>
<keyword evidence="10" id="KW-0539">Nucleus</keyword>
<feature type="compositionally biased region" description="Basic residues" evidence="13">
    <location>
        <begin position="907"/>
        <end position="927"/>
    </location>
</feature>
<proteinExistence type="inferred from homology"/>
<evidence type="ECO:0000259" key="14">
    <source>
        <dbReference type="SMART" id="SM00385"/>
    </source>
</evidence>
<dbReference type="SMART" id="SM00385">
    <property type="entry name" value="CYCLIN"/>
    <property type="match status" value="1"/>
</dbReference>
<dbReference type="STRING" id="195883.A0A482XS15"/>
<feature type="compositionally biased region" description="Low complexity" evidence="13">
    <location>
        <begin position="519"/>
        <end position="531"/>
    </location>
</feature>
<feature type="compositionally biased region" description="Polar residues" evidence="13">
    <location>
        <begin position="259"/>
        <end position="277"/>
    </location>
</feature>
<feature type="domain" description="Cyclin-like" evidence="14">
    <location>
        <begin position="41"/>
        <end position="141"/>
    </location>
</feature>
<dbReference type="FunFam" id="1.10.472.10:FF:000004">
    <property type="entry name" value="Cyclin T2"/>
    <property type="match status" value="1"/>
</dbReference>
<feature type="compositionally biased region" description="Basic residues" evidence="13">
    <location>
        <begin position="935"/>
        <end position="946"/>
    </location>
</feature>
<organism evidence="15 16">
    <name type="scientific">Laodelphax striatellus</name>
    <name type="common">Small brown planthopper</name>
    <name type="synonym">Delphax striatella</name>
    <dbReference type="NCBI Taxonomy" id="195883"/>
    <lineage>
        <taxon>Eukaryota</taxon>
        <taxon>Metazoa</taxon>
        <taxon>Ecdysozoa</taxon>
        <taxon>Arthropoda</taxon>
        <taxon>Hexapoda</taxon>
        <taxon>Insecta</taxon>
        <taxon>Pterygota</taxon>
        <taxon>Neoptera</taxon>
        <taxon>Paraneoptera</taxon>
        <taxon>Hemiptera</taxon>
        <taxon>Auchenorrhyncha</taxon>
        <taxon>Fulgoroidea</taxon>
        <taxon>Delphacidae</taxon>
        <taxon>Criomorphinae</taxon>
        <taxon>Laodelphax</taxon>
    </lineage>
</organism>
<keyword evidence="11" id="KW-0131">Cell cycle</keyword>
<dbReference type="Pfam" id="PF21797">
    <property type="entry name" value="CycT2-like_C"/>
    <property type="match status" value="1"/>
</dbReference>
<dbReference type="CDD" id="cd20539">
    <property type="entry name" value="CYCLIN_CCNT_rpt2"/>
    <property type="match status" value="1"/>
</dbReference>
<keyword evidence="5" id="KW-0132">Cell division</keyword>
<dbReference type="GO" id="GO:0005634">
    <property type="term" value="C:nucleus"/>
    <property type="evidence" value="ECO:0007669"/>
    <property type="project" value="UniProtKB-SubCell"/>
</dbReference>
<keyword evidence="7" id="KW-0805">Transcription regulation</keyword>
<evidence type="ECO:0000313" key="16">
    <source>
        <dbReference type="Proteomes" id="UP000291343"/>
    </source>
</evidence>
<feature type="compositionally biased region" description="Basic residues" evidence="13">
    <location>
        <begin position="426"/>
        <end position="439"/>
    </location>
</feature>
<accession>A0A482XS15</accession>
<dbReference type="InterPro" id="IPR043198">
    <property type="entry name" value="Cyclin/Ssn8"/>
</dbReference>
<dbReference type="InterPro" id="IPR013763">
    <property type="entry name" value="Cyclin-like_dom"/>
</dbReference>